<keyword evidence="1" id="KW-1133">Transmembrane helix</keyword>
<gene>
    <name evidence="2" type="ORF">GCM10007857_43340</name>
</gene>
<name>A0ABQ6B5Y8_9BRAD</name>
<evidence type="ECO:0000313" key="2">
    <source>
        <dbReference type="EMBL" id="GLR87623.1"/>
    </source>
</evidence>
<evidence type="ECO:0000313" key="3">
    <source>
        <dbReference type="Proteomes" id="UP001156905"/>
    </source>
</evidence>
<dbReference type="Proteomes" id="UP001156905">
    <property type="component" value="Unassembled WGS sequence"/>
</dbReference>
<keyword evidence="1" id="KW-0472">Membrane</keyword>
<accession>A0ABQ6B5Y8</accession>
<protein>
    <submittedName>
        <fullName evidence="2">Uncharacterized protein</fullName>
    </submittedName>
</protein>
<reference evidence="3" key="1">
    <citation type="journal article" date="2019" name="Int. J. Syst. Evol. Microbiol.">
        <title>The Global Catalogue of Microorganisms (GCM) 10K type strain sequencing project: providing services to taxonomists for standard genome sequencing and annotation.</title>
        <authorList>
            <consortium name="The Broad Institute Genomics Platform"/>
            <consortium name="The Broad Institute Genome Sequencing Center for Infectious Disease"/>
            <person name="Wu L."/>
            <person name="Ma J."/>
        </authorList>
    </citation>
    <scope>NUCLEOTIDE SEQUENCE [LARGE SCALE GENOMIC DNA]</scope>
    <source>
        <strain evidence="3">NBRC 102520</strain>
    </source>
</reference>
<keyword evidence="3" id="KW-1185">Reference proteome</keyword>
<dbReference type="EMBL" id="BSOW01000015">
    <property type="protein sequence ID" value="GLR87623.1"/>
    <property type="molecule type" value="Genomic_DNA"/>
</dbReference>
<comment type="caution">
    <text evidence="2">The sequence shown here is derived from an EMBL/GenBank/DDBJ whole genome shotgun (WGS) entry which is preliminary data.</text>
</comment>
<proteinExistence type="predicted"/>
<feature type="transmembrane region" description="Helical" evidence="1">
    <location>
        <begin position="13"/>
        <end position="31"/>
    </location>
</feature>
<sequence length="64" mass="7529">MRWLHWNPTRADILGILFALVLVYLCAFIAVRFPLFRQPTGFGPDWDCHRMPKGDPVCTKRLDR</sequence>
<organism evidence="2 3">
    <name type="scientific">Bradyrhizobium iriomotense</name>
    <dbReference type="NCBI Taxonomy" id="441950"/>
    <lineage>
        <taxon>Bacteria</taxon>
        <taxon>Pseudomonadati</taxon>
        <taxon>Pseudomonadota</taxon>
        <taxon>Alphaproteobacteria</taxon>
        <taxon>Hyphomicrobiales</taxon>
        <taxon>Nitrobacteraceae</taxon>
        <taxon>Bradyrhizobium</taxon>
    </lineage>
</organism>
<keyword evidence="1" id="KW-0812">Transmembrane</keyword>
<evidence type="ECO:0000256" key="1">
    <source>
        <dbReference type="SAM" id="Phobius"/>
    </source>
</evidence>